<dbReference type="InterPro" id="IPR051559">
    <property type="entry name" value="HIF_prolyl_hydroxylases"/>
</dbReference>
<feature type="region of interest" description="Disordered" evidence="2">
    <location>
        <begin position="495"/>
        <end position="530"/>
    </location>
</feature>
<feature type="signal peptide" evidence="3">
    <location>
        <begin position="1"/>
        <end position="24"/>
    </location>
</feature>
<dbReference type="PANTHER" id="PTHR12907:SF26">
    <property type="entry name" value="HIF PROLYL HYDROXYLASE, ISOFORM C"/>
    <property type="match status" value="1"/>
</dbReference>
<gene>
    <name evidence="5" type="ORF">THAPSDRAFT_25494</name>
</gene>
<dbReference type="Gene3D" id="2.60.120.620">
    <property type="entry name" value="q2cbj1_9rhob like domain"/>
    <property type="match status" value="2"/>
</dbReference>
<protein>
    <recommendedName>
        <fullName evidence="4">Prolyl 4-hydroxylase alpha subunit Fe(2+) 2OG dioxygenase domain-containing protein</fullName>
    </recommendedName>
</protein>
<dbReference type="KEGG" id="tps:THAPSDRAFT_25494"/>
<dbReference type="GO" id="GO:0031418">
    <property type="term" value="F:L-ascorbic acid binding"/>
    <property type="evidence" value="ECO:0007669"/>
    <property type="project" value="UniProtKB-KW"/>
</dbReference>
<evidence type="ECO:0000259" key="4">
    <source>
        <dbReference type="Pfam" id="PF13640"/>
    </source>
</evidence>
<dbReference type="Proteomes" id="UP000001449">
    <property type="component" value="Unassembled WGS sequence"/>
</dbReference>
<feature type="domain" description="Prolyl 4-hydroxylase alpha subunit Fe(2+) 2OG dioxygenase" evidence="4">
    <location>
        <begin position="448"/>
        <end position="492"/>
    </location>
</feature>
<feature type="compositionally biased region" description="Low complexity" evidence="2">
    <location>
        <begin position="520"/>
        <end position="530"/>
    </location>
</feature>
<evidence type="ECO:0000256" key="3">
    <source>
        <dbReference type="SAM" id="SignalP"/>
    </source>
</evidence>
<sequence length="530" mass="59223">MTGPRNNGALLILTCLLCHPLVHTAFAFASPSHSTAANINDVSDDSREGAVDTNVCVSPSQQQHTLLAADQVKRRIQSGRVFVFPQFLSSCELRWLQNDMNNLHNEGKFIVNGLSDVRKGMKGESTAQATTTQANQGFDVKYDRSVCPVPWWGDTLTLSLDSEEGVEVDGREENTKMLHSIQIKLQRLRLELSEILDRPTMMDSNLGHECYYSQSAPGSSLARHMDERHEETKGPRGWLLPSRRSLSWLIYLSETNETNADEANDRETTDERCNRDEGIEGNGKDWDPILNGGLLRTFPQKHYRQHDKEGWDDTVQCGCHNGNLQVGWLLADETKDGGEEKLPLQTHPVFLDSWFDYNNPYTGIAEPHCVLYIVRRTPSSNGELQIEHLTEPWIAEAIQGSVVEFLKQRATMELESATPITPSLFLQPTYAKHFRLLEDREAWTRGHDPDGSVIEDTVPTRGTLVVFDSTTLPHEVTAVVEGTRAALAGWYHEETQPFGGGGGSDSPPLKSVIFPPPPSSSMRPTRMIPP</sequence>
<evidence type="ECO:0000313" key="6">
    <source>
        <dbReference type="Proteomes" id="UP000001449"/>
    </source>
</evidence>
<dbReference type="AlphaFoldDB" id="B8LDG3"/>
<feature type="compositionally biased region" description="Basic and acidic residues" evidence="2">
    <location>
        <begin position="263"/>
        <end position="281"/>
    </location>
</feature>
<dbReference type="GeneID" id="7449951"/>
<keyword evidence="1" id="KW-0847">Vitamin C</keyword>
<keyword evidence="3" id="KW-0732">Signal</keyword>
<reference evidence="5 6" key="2">
    <citation type="journal article" date="2008" name="Nature">
        <title>The Phaeodactylum genome reveals the evolutionary history of diatom genomes.</title>
        <authorList>
            <person name="Bowler C."/>
            <person name="Allen A.E."/>
            <person name="Badger J.H."/>
            <person name="Grimwood J."/>
            <person name="Jabbari K."/>
            <person name="Kuo A."/>
            <person name="Maheswari U."/>
            <person name="Martens C."/>
            <person name="Maumus F."/>
            <person name="Otillar R.P."/>
            <person name="Rayko E."/>
            <person name="Salamov A."/>
            <person name="Vandepoele K."/>
            <person name="Beszteri B."/>
            <person name="Gruber A."/>
            <person name="Heijde M."/>
            <person name="Katinka M."/>
            <person name="Mock T."/>
            <person name="Valentin K."/>
            <person name="Verret F."/>
            <person name="Berges J.A."/>
            <person name="Brownlee C."/>
            <person name="Cadoret J.P."/>
            <person name="Chiovitti A."/>
            <person name="Choi C.J."/>
            <person name="Coesel S."/>
            <person name="De Martino A."/>
            <person name="Detter J.C."/>
            <person name="Durkin C."/>
            <person name="Falciatore A."/>
            <person name="Fournet J."/>
            <person name="Haruta M."/>
            <person name="Huysman M.J."/>
            <person name="Jenkins B.D."/>
            <person name="Jiroutova K."/>
            <person name="Jorgensen R.E."/>
            <person name="Joubert Y."/>
            <person name="Kaplan A."/>
            <person name="Kroger N."/>
            <person name="Kroth P.G."/>
            <person name="La Roche J."/>
            <person name="Lindquist E."/>
            <person name="Lommer M."/>
            <person name="Martin-Jezequel V."/>
            <person name="Lopez P.J."/>
            <person name="Lucas S."/>
            <person name="Mangogna M."/>
            <person name="McGinnis K."/>
            <person name="Medlin L.K."/>
            <person name="Montsant A."/>
            <person name="Oudot-Le Secq M.P."/>
            <person name="Napoli C."/>
            <person name="Obornik M."/>
            <person name="Parker M.S."/>
            <person name="Petit J.L."/>
            <person name="Porcel B.M."/>
            <person name="Poulsen N."/>
            <person name="Robison M."/>
            <person name="Rychlewski L."/>
            <person name="Rynearson T.A."/>
            <person name="Schmutz J."/>
            <person name="Shapiro H."/>
            <person name="Siaut M."/>
            <person name="Stanley M."/>
            <person name="Sussman M.R."/>
            <person name="Taylor A.R."/>
            <person name="Vardi A."/>
            <person name="von Dassow P."/>
            <person name="Vyverman W."/>
            <person name="Willis A."/>
            <person name="Wyrwicz L.S."/>
            <person name="Rokhsar D.S."/>
            <person name="Weissenbach J."/>
            <person name="Armbrust E.V."/>
            <person name="Green B.R."/>
            <person name="Van de Peer Y."/>
            <person name="Grigoriev I.V."/>
        </authorList>
    </citation>
    <scope>NUCLEOTIDE SEQUENCE [LARGE SCALE GENOMIC DNA]</scope>
    <source>
        <strain evidence="5 6">CCMP1335</strain>
    </source>
</reference>
<feature type="region of interest" description="Disordered" evidence="2">
    <location>
        <begin position="259"/>
        <end position="281"/>
    </location>
</feature>
<dbReference type="RefSeq" id="XP_002297076.1">
    <property type="nucleotide sequence ID" value="XM_002297040.1"/>
</dbReference>
<dbReference type="OMA" id="HMDERHE"/>
<dbReference type="InParanoid" id="B8LDG3"/>
<accession>B8LDG3</accession>
<reference evidence="5 6" key="1">
    <citation type="journal article" date="2004" name="Science">
        <title>The genome of the diatom Thalassiosira pseudonana: ecology, evolution, and metabolism.</title>
        <authorList>
            <person name="Armbrust E.V."/>
            <person name="Berges J.A."/>
            <person name="Bowler C."/>
            <person name="Green B.R."/>
            <person name="Martinez D."/>
            <person name="Putnam N.H."/>
            <person name="Zhou S."/>
            <person name="Allen A.E."/>
            <person name="Apt K.E."/>
            <person name="Bechner M."/>
            <person name="Brzezinski M.A."/>
            <person name="Chaal B.K."/>
            <person name="Chiovitti A."/>
            <person name="Davis A.K."/>
            <person name="Demarest M.S."/>
            <person name="Detter J.C."/>
            <person name="Glavina T."/>
            <person name="Goodstein D."/>
            <person name="Hadi M.Z."/>
            <person name="Hellsten U."/>
            <person name="Hildebrand M."/>
            <person name="Jenkins B.D."/>
            <person name="Jurka J."/>
            <person name="Kapitonov V.V."/>
            <person name="Kroger N."/>
            <person name="Lau W.W."/>
            <person name="Lane T.W."/>
            <person name="Larimer F.W."/>
            <person name="Lippmeier J.C."/>
            <person name="Lucas S."/>
            <person name="Medina M."/>
            <person name="Montsant A."/>
            <person name="Obornik M."/>
            <person name="Parker M.S."/>
            <person name="Palenik B."/>
            <person name="Pazour G.J."/>
            <person name="Richardson P.M."/>
            <person name="Rynearson T.A."/>
            <person name="Saito M.A."/>
            <person name="Schwartz D.C."/>
            <person name="Thamatrakoln K."/>
            <person name="Valentin K."/>
            <person name="Vardi A."/>
            <person name="Wilkerson F.P."/>
            <person name="Rokhsar D.S."/>
        </authorList>
    </citation>
    <scope>NUCLEOTIDE SEQUENCE [LARGE SCALE GENOMIC DNA]</scope>
    <source>
        <strain evidence="5 6">CCMP1335</strain>
    </source>
</reference>
<evidence type="ECO:0000256" key="1">
    <source>
        <dbReference type="ARBA" id="ARBA00022896"/>
    </source>
</evidence>
<name>B8LDG3_THAPS</name>
<proteinExistence type="predicted"/>
<evidence type="ECO:0000256" key="2">
    <source>
        <dbReference type="SAM" id="MobiDB-lite"/>
    </source>
</evidence>
<dbReference type="HOGENOM" id="CLU_514400_0_0_1"/>
<keyword evidence="6" id="KW-1185">Reference proteome</keyword>
<feature type="chain" id="PRO_5002877113" description="Prolyl 4-hydroxylase alpha subunit Fe(2+) 2OG dioxygenase domain-containing protein" evidence="3">
    <location>
        <begin position="25"/>
        <end position="530"/>
    </location>
</feature>
<dbReference type="eggNOG" id="ENOG502SJDJ">
    <property type="taxonomic scope" value="Eukaryota"/>
</dbReference>
<dbReference type="PaxDb" id="35128-Thaps25494"/>
<evidence type="ECO:0000313" key="5">
    <source>
        <dbReference type="EMBL" id="EED86804.1"/>
    </source>
</evidence>
<dbReference type="InterPro" id="IPR044862">
    <property type="entry name" value="Pro_4_hyd_alph_FE2OG_OXY"/>
</dbReference>
<organism evidence="5 6">
    <name type="scientific">Thalassiosira pseudonana</name>
    <name type="common">Marine diatom</name>
    <name type="synonym">Cyclotella nana</name>
    <dbReference type="NCBI Taxonomy" id="35128"/>
    <lineage>
        <taxon>Eukaryota</taxon>
        <taxon>Sar</taxon>
        <taxon>Stramenopiles</taxon>
        <taxon>Ochrophyta</taxon>
        <taxon>Bacillariophyta</taxon>
        <taxon>Coscinodiscophyceae</taxon>
        <taxon>Thalassiosirophycidae</taxon>
        <taxon>Thalassiosirales</taxon>
        <taxon>Thalassiosiraceae</taxon>
        <taxon>Thalassiosira</taxon>
    </lineage>
</organism>
<dbReference type="PANTHER" id="PTHR12907">
    <property type="entry name" value="EGL NINE HOMOLOG-RELATED"/>
    <property type="match status" value="1"/>
</dbReference>
<dbReference type="Pfam" id="PF13640">
    <property type="entry name" value="2OG-FeII_Oxy_3"/>
    <property type="match status" value="1"/>
</dbReference>
<dbReference type="EMBL" id="DS999419">
    <property type="protein sequence ID" value="EED86804.1"/>
    <property type="molecule type" value="Genomic_DNA"/>
</dbReference>